<keyword evidence="2" id="KW-0449">Lipoprotein</keyword>
<dbReference type="Gene3D" id="1.20.1600.10">
    <property type="entry name" value="Outer membrane efflux proteins (OEP)"/>
    <property type="match status" value="1"/>
</dbReference>
<evidence type="ECO:0000313" key="4">
    <source>
        <dbReference type="EMBL" id="MDM0044160.1"/>
    </source>
</evidence>
<organism evidence="4 5">
    <name type="scientific">Variovorax dokdonensis</name>
    <dbReference type="NCBI Taxonomy" id="344883"/>
    <lineage>
        <taxon>Bacteria</taxon>
        <taxon>Pseudomonadati</taxon>
        <taxon>Pseudomonadota</taxon>
        <taxon>Betaproteobacteria</taxon>
        <taxon>Burkholderiales</taxon>
        <taxon>Comamonadaceae</taxon>
        <taxon>Variovorax</taxon>
    </lineage>
</organism>
<evidence type="ECO:0000313" key="5">
    <source>
        <dbReference type="Proteomes" id="UP001174908"/>
    </source>
</evidence>
<dbReference type="EMBL" id="JASZYV010000001">
    <property type="protein sequence ID" value="MDM0044160.1"/>
    <property type="molecule type" value="Genomic_DNA"/>
</dbReference>
<dbReference type="RefSeq" id="WP_286659219.1">
    <property type="nucleotide sequence ID" value="NZ_JASZYV010000001.1"/>
</dbReference>
<keyword evidence="2" id="KW-0472">Membrane</keyword>
<keyword evidence="2" id="KW-1134">Transmembrane beta strand</keyword>
<keyword evidence="2" id="KW-0812">Transmembrane</keyword>
<dbReference type="PANTHER" id="PTHR30203:SF29">
    <property type="entry name" value="PROTEIN CYAE"/>
    <property type="match status" value="1"/>
</dbReference>
<evidence type="ECO:0000256" key="2">
    <source>
        <dbReference type="RuleBase" id="RU362097"/>
    </source>
</evidence>
<proteinExistence type="inferred from homology"/>
<dbReference type="InterPro" id="IPR010131">
    <property type="entry name" value="MdtP/NodT-like"/>
</dbReference>
<dbReference type="SUPFAM" id="SSF56954">
    <property type="entry name" value="Outer membrane efflux proteins (OEP)"/>
    <property type="match status" value="1"/>
</dbReference>
<accession>A0ABT7N896</accession>
<dbReference type="Gene3D" id="2.20.200.10">
    <property type="entry name" value="Outer membrane efflux proteins (OEP)"/>
    <property type="match status" value="1"/>
</dbReference>
<dbReference type="Proteomes" id="UP001174908">
    <property type="component" value="Unassembled WGS sequence"/>
</dbReference>
<feature type="region of interest" description="Disordered" evidence="3">
    <location>
        <begin position="464"/>
        <end position="507"/>
    </location>
</feature>
<dbReference type="Pfam" id="PF02321">
    <property type="entry name" value="OEP"/>
    <property type="match status" value="2"/>
</dbReference>
<protein>
    <submittedName>
        <fullName evidence="4">Efflux transporter outer membrane subunit</fullName>
    </submittedName>
</protein>
<name>A0ABT7N896_9BURK</name>
<evidence type="ECO:0000256" key="3">
    <source>
        <dbReference type="SAM" id="MobiDB-lite"/>
    </source>
</evidence>
<sequence>MRIPGLFAPCLGALLLSAGCVSRPPEKAPDPTPAQWHVPLPHGGAVVLMAEWWKRLDDPLLVDLISAAQAESPDIASAAARISEASADRVAAGAAMIPNLNGNLSAQRGNALMQASPGQTLTPMTMLQAGLASSWEIDLFGGLAASRDAAQAQLEGAQARWHAARVSVAAETANTYFDERACQGQLQVQASDTRSRNETARLTDLAANAGFQAPADAARARATAADGNSRLVQQRTQCALYRKALVALTGLDAATLDARLDAAPLVPPPLGEIAVGPLPAQTLAQRPDVFAAERAVAAASASAGAAQARRLPRLTLQGNIGITQFRVSGFQQSLDTWTIGPLALDIPIFDAGTRAANAEAARARYDESVAQYRSTVRQAVREVESALLSLQSSQDRHTDAQVAVDNSQRSFAATQARFDSGLASLFELEDARRQLFVAQTTLVGLQRERAEAFVTLYRAMGGGWQRPGSDGAPTVGAVPAASSSPSSAPATVSTAAAPAATTATTRP</sequence>
<comment type="subcellular location">
    <subcellularLocation>
        <location evidence="2">Cell membrane</location>
        <topology evidence="2">Lipid-anchor</topology>
    </subcellularLocation>
</comment>
<comment type="similarity">
    <text evidence="1 2">Belongs to the outer membrane factor (OMF) (TC 1.B.17) family.</text>
</comment>
<dbReference type="PROSITE" id="PS51257">
    <property type="entry name" value="PROKAR_LIPOPROTEIN"/>
    <property type="match status" value="1"/>
</dbReference>
<keyword evidence="2" id="KW-0564">Palmitate</keyword>
<keyword evidence="5" id="KW-1185">Reference proteome</keyword>
<dbReference type="InterPro" id="IPR003423">
    <property type="entry name" value="OMP_efflux"/>
</dbReference>
<gene>
    <name evidence="4" type="ORF">QTH91_06675</name>
</gene>
<dbReference type="PANTHER" id="PTHR30203">
    <property type="entry name" value="OUTER MEMBRANE CATION EFFLUX PROTEIN"/>
    <property type="match status" value="1"/>
</dbReference>
<dbReference type="NCBIfam" id="TIGR01845">
    <property type="entry name" value="outer_NodT"/>
    <property type="match status" value="1"/>
</dbReference>
<evidence type="ECO:0000256" key="1">
    <source>
        <dbReference type="ARBA" id="ARBA00007613"/>
    </source>
</evidence>
<feature type="compositionally biased region" description="Low complexity" evidence="3">
    <location>
        <begin position="471"/>
        <end position="507"/>
    </location>
</feature>
<comment type="caution">
    <text evidence="4">The sequence shown here is derived from an EMBL/GenBank/DDBJ whole genome shotgun (WGS) entry which is preliminary data.</text>
</comment>
<reference evidence="4" key="1">
    <citation type="submission" date="2023-06" db="EMBL/GenBank/DDBJ databases">
        <authorList>
            <person name="Jiang Y."/>
            <person name="Liu Q."/>
        </authorList>
    </citation>
    <scope>NUCLEOTIDE SEQUENCE</scope>
    <source>
        <strain evidence="4">CGMCC 1.12089</strain>
    </source>
</reference>